<proteinExistence type="predicted"/>
<reference evidence="2" key="1">
    <citation type="submission" date="2021-08" db="EMBL/GenBank/DDBJ databases">
        <authorList>
            <person name="Nwanade C."/>
            <person name="Wang M."/>
            <person name="Masoudi A."/>
            <person name="Yu Z."/>
            <person name="Liu J."/>
        </authorList>
    </citation>
    <scope>NUCLEOTIDE SEQUENCE</scope>
    <source>
        <strain evidence="2">S141</strain>
    </source>
</reference>
<evidence type="ECO:0000313" key="3">
    <source>
        <dbReference type="Proteomes" id="UP001058184"/>
    </source>
</evidence>
<dbReference type="Proteomes" id="UP001058184">
    <property type="component" value="Chromosome"/>
</dbReference>
<protein>
    <recommendedName>
        <fullName evidence="1">ATP-grasp fold RimK-type domain-containing protein</fullName>
    </recommendedName>
</protein>
<evidence type="ECO:0000259" key="1">
    <source>
        <dbReference type="Pfam" id="PF08443"/>
    </source>
</evidence>
<dbReference type="Pfam" id="PF08443">
    <property type="entry name" value="RimK"/>
    <property type="match status" value="1"/>
</dbReference>
<gene>
    <name evidence="2" type="ORF">K3722_04450</name>
</gene>
<feature type="domain" description="ATP-grasp fold RimK-type" evidence="1">
    <location>
        <begin position="19"/>
        <end position="82"/>
    </location>
</feature>
<sequence>MHNPVEFCLRRNNHACTRAATQEREAGATAIRAAKTKGLNACGVDMLRASYGAVVMAVNSSPGLEGVEKATSLDITGRMIEFLEKHAKSGVTRSKDKG</sequence>
<dbReference type="Gene3D" id="3.30.470.20">
    <property type="entry name" value="ATP-grasp fold, B domain"/>
    <property type="match status" value="1"/>
</dbReference>
<dbReference type="SUPFAM" id="SSF56059">
    <property type="entry name" value="Glutathione synthetase ATP-binding domain-like"/>
    <property type="match status" value="1"/>
</dbReference>
<dbReference type="InterPro" id="IPR013651">
    <property type="entry name" value="ATP-grasp_RimK-type"/>
</dbReference>
<evidence type="ECO:0000313" key="2">
    <source>
        <dbReference type="EMBL" id="UWQ59382.1"/>
    </source>
</evidence>
<keyword evidence="3" id="KW-1185">Reference proteome</keyword>
<name>A0ABY5WYK7_LEICA</name>
<dbReference type="EMBL" id="CP081078">
    <property type="protein sequence ID" value="UWQ59382.1"/>
    <property type="molecule type" value="Genomic_DNA"/>
</dbReference>
<dbReference type="RefSeq" id="WP_260003296.1">
    <property type="nucleotide sequence ID" value="NZ_CP081078.1"/>
</dbReference>
<accession>A0ABY5WYK7</accession>
<organism evidence="2 3">
    <name type="scientific">Leisingera caerulea</name>
    <name type="common">Phaeobacter caeruleus</name>
    <dbReference type="NCBI Taxonomy" id="506591"/>
    <lineage>
        <taxon>Bacteria</taxon>
        <taxon>Pseudomonadati</taxon>
        <taxon>Pseudomonadota</taxon>
        <taxon>Alphaproteobacteria</taxon>
        <taxon>Rhodobacterales</taxon>
        <taxon>Roseobacteraceae</taxon>
        <taxon>Leisingera</taxon>
    </lineage>
</organism>